<dbReference type="Proteomes" id="UP001295740">
    <property type="component" value="Unassembled WGS sequence"/>
</dbReference>
<reference evidence="4" key="1">
    <citation type="submission" date="2023-10" db="EMBL/GenBank/DDBJ databases">
        <authorList>
            <person name="Hackl T."/>
        </authorList>
    </citation>
    <scope>NUCLEOTIDE SEQUENCE</scope>
</reference>
<organism evidence="4 5">
    <name type="scientific">Anthostomella pinea</name>
    <dbReference type="NCBI Taxonomy" id="933095"/>
    <lineage>
        <taxon>Eukaryota</taxon>
        <taxon>Fungi</taxon>
        <taxon>Dikarya</taxon>
        <taxon>Ascomycota</taxon>
        <taxon>Pezizomycotina</taxon>
        <taxon>Sordariomycetes</taxon>
        <taxon>Xylariomycetidae</taxon>
        <taxon>Xylariales</taxon>
        <taxon>Xylariaceae</taxon>
        <taxon>Anthostomella</taxon>
    </lineage>
</organism>
<feature type="transmembrane region" description="Helical" evidence="1">
    <location>
        <begin position="338"/>
        <end position="360"/>
    </location>
</feature>
<evidence type="ECO:0000313" key="5">
    <source>
        <dbReference type="Proteomes" id="UP001295740"/>
    </source>
</evidence>
<comment type="caution">
    <text evidence="4">The sequence shown here is derived from an EMBL/GenBank/DDBJ whole genome shotgun (WGS) entry which is preliminary data.</text>
</comment>
<accession>A0AAI8YB38</accession>
<sequence>MKLNGFVLPALAGVATANTANSEPHHAQAYMLRQSNTLTSTANPPSIPNHVAEAILLQRLSSPEKRFNLGRLSDSLAGDEAVSYINQFGKPPRPLFEQTDASEPNQLVIALSGLTAENYDQVKAAIPRVPLAFTAPGLSQLSVRETPGCAFGPSINPTSAKCWSGKTQYLHYDVSKDRNVVTQLGLNLATLKAQALDGKMETTILLLDSNTAASTPDLEELRRRQLEEELVMSEDLETSTTNTEPTSTPVKAMHAFTAAQPTVVPACFASHNACVTATNECSGHGVCIDRWDKITDQNASCFFCYCESTREYNETQKVSHIYHWGGSMCHKRDVSTPFWLFAGTTIALVSTIAFAIGLLFSIGEEKLPGVIGAGVSRSK</sequence>
<dbReference type="EMBL" id="CAUWAG010000003">
    <property type="protein sequence ID" value="CAJ2500744.1"/>
    <property type="molecule type" value="Genomic_DNA"/>
</dbReference>
<feature type="chain" id="PRO_5042546445" evidence="2">
    <location>
        <begin position="18"/>
        <end position="379"/>
    </location>
</feature>
<evidence type="ECO:0000256" key="2">
    <source>
        <dbReference type="SAM" id="SignalP"/>
    </source>
</evidence>
<feature type="domain" description="Vacuolar sorting protein Vps3844 C-terminal" evidence="3">
    <location>
        <begin position="267"/>
        <end position="373"/>
    </location>
</feature>
<dbReference type="Pfam" id="PF12955">
    <property type="entry name" value="Vps3844_C"/>
    <property type="match status" value="1"/>
</dbReference>
<dbReference type="GO" id="GO:0005783">
    <property type="term" value="C:endoplasmic reticulum"/>
    <property type="evidence" value="ECO:0007669"/>
    <property type="project" value="TreeGrafter"/>
</dbReference>
<keyword evidence="5" id="KW-1185">Reference proteome</keyword>
<feature type="signal peptide" evidence="2">
    <location>
        <begin position="1"/>
        <end position="17"/>
    </location>
</feature>
<dbReference type="PANTHER" id="PTHR36853">
    <property type="entry name" value="EXPRESSED PROTEIN"/>
    <property type="match status" value="1"/>
</dbReference>
<evidence type="ECO:0000313" key="4">
    <source>
        <dbReference type="EMBL" id="CAJ2500744.1"/>
    </source>
</evidence>
<protein>
    <submittedName>
        <fullName evidence="4">Uu.00g035970.m01.CDS01</fullName>
    </submittedName>
</protein>
<keyword evidence="2" id="KW-0732">Signal</keyword>
<evidence type="ECO:0000256" key="1">
    <source>
        <dbReference type="SAM" id="Phobius"/>
    </source>
</evidence>
<dbReference type="AlphaFoldDB" id="A0AAI8YB38"/>
<dbReference type="InterPro" id="IPR053065">
    <property type="entry name" value="Archenteron_Induction-Rel"/>
</dbReference>
<keyword evidence="1" id="KW-1133">Transmembrane helix</keyword>
<name>A0AAI8YB38_9PEZI</name>
<evidence type="ECO:0000259" key="3">
    <source>
        <dbReference type="Pfam" id="PF12955"/>
    </source>
</evidence>
<proteinExistence type="predicted"/>
<dbReference type="PANTHER" id="PTHR36853:SF1">
    <property type="entry name" value="DUF3844 DOMAIN-CONTAINING PROTEIN"/>
    <property type="match status" value="1"/>
</dbReference>
<gene>
    <name evidence="4" type="ORF">KHLLAP_LOCUS1212</name>
</gene>
<dbReference type="InterPro" id="IPR024382">
    <property type="entry name" value="Vps3844_C"/>
</dbReference>
<keyword evidence="1" id="KW-0472">Membrane</keyword>
<keyword evidence="1" id="KW-0812">Transmembrane</keyword>